<sequence>MKKITVFCGSNAGNIEAYIKVTDQLARVLVEQGISLIYGAGKVGLMGRLADGVLRRGGEVIGVIPEKLVRKEGVHKGISVLHIVKTMHERNALMAELCDGFIALPGGKIEEIIELFTWSQAGDHNKACGLLNIDGYYDKRLAFMQVMTDDKFPKAKSEDMLIIEKNPVVMIQQMQEMELEHVVK</sequence>
<dbReference type="InterPro" id="IPR005269">
    <property type="entry name" value="LOG"/>
</dbReference>
<dbReference type="Pfam" id="PF03641">
    <property type="entry name" value="Lysine_decarbox"/>
    <property type="match status" value="1"/>
</dbReference>
<dbReference type="GO" id="GO:0008714">
    <property type="term" value="F:AMP nucleosidase activity"/>
    <property type="evidence" value="ECO:0007669"/>
    <property type="project" value="UniProtKB-EC"/>
</dbReference>
<dbReference type="SUPFAM" id="SSF102405">
    <property type="entry name" value="MCP/YpsA-like"/>
    <property type="match status" value="1"/>
</dbReference>
<comment type="catalytic activity">
    <reaction evidence="1">
        <text>AMP + H2O = D-ribose 5-phosphate + adenine</text>
        <dbReference type="Rhea" id="RHEA:20129"/>
        <dbReference type="ChEBI" id="CHEBI:15377"/>
        <dbReference type="ChEBI" id="CHEBI:16708"/>
        <dbReference type="ChEBI" id="CHEBI:78346"/>
        <dbReference type="ChEBI" id="CHEBI:456215"/>
        <dbReference type="EC" id="3.2.2.4"/>
    </reaction>
</comment>
<dbReference type="KEGG" id="rhoz:GXP67_15405"/>
<dbReference type="Gene3D" id="3.40.50.450">
    <property type="match status" value="1"/>
</dbReference>
<dbReference type="GO" id="GO:0005829">
    <property type="term" value="C:cytosol"/>
    <property type="evidence" value="ECO:0007669"/>
    <property type="project" value="TreeGrafter"/>
</dbReference>
<evidence type="ECO:0000256" key="3">
    <source>
        <dbReference type="RuleBase" id="RU363015"/>
    </source>
</evidence>
<organism evidence="4 5">
    <name type="scientific">Rhodocytophaga rosea</name>
    <dbReference type="NCBI Taxonomy" id="2704465"/>
    <lineage>
        <taxon>Bacteria</taxon>
        <taxon>Pseudomonadati</taxon>
        <taxon>Bacteroidota</taxon>
        <taxon>Cytophagia</taxon>
        <taxon>Cytophagales</taxon>
        <taxon>Rhodocytophagaceae</taxon>
        <taxon>Rhodocytophaga</taxon>
    </lineage>
</organism>
<evidence type="ECO:0000256" key="2">
    <source>
        <dbReference type="ARBA" id="ARBA00006763"/>
    </source>
</evidence>
<evidence type="ECO:0000313" key="4">
    <source>
        <dbReference type="EMBL" id="QHT67926.1"/>
    </source>
</evidence>
<dbReference type="PANTHER" id="PTHR31223:SF70">
    <property type="entry name" value="LOG FAMILY PROTEIN YJL055W"/>
    <property type="match status" value="1"/>
</dbReference>
<accession>A0A6C0GIQ4</accession>
<protein>
    <recommendedName>
        <fullName evidence="3">Cytokinin riboside 5'-monophosphate phosphoribohydrolase</fullName>
        <ecNumber evidence="3">3.2.2.n1</ecNumber>
    </recommendedName>
</protein>
<dbReference type="InterPro" id="IPR031100">
    <property type="entry name" value="LOG_fam"/>
</dbReference>
<reference evidence="4 5" key="1">
    <citation type="submission" date="2020-01" db="EMBL/GenBank/DDBJ databases">
        <authorList>
            <person name="Kim M.K."/>
        </authorList>
    </citation>
    <scope>NUCLEOTIDE SEQUENCE [LARGE SCALE GENOMIC DNA]</scope>
    <source>
        <strain evidence="4 5">172606-1</strain>
    </source>
</reference>
<keyword evidence="5" id="KW-1185">Reference proteome</keyword>
<dbReference type="Proteomes" id="UP000480178">
    <property type="component" value="Chromosome"/>
</dbReference>
<gene>
    <name evidence="4" type="ORF">GXP67_15405</name>
</gene>
<proteinExistence type="inferred from homology"/>
<dbReference type="NCBIfam" id="TIGR00730">
    <property type="entry name" value="Rossman fold protein, TIGR00730 family"/>
    <property type="match status" value="1"/>
</dbReference>
<dbReference type="GO" id="GO:0009691">
    <property type="term" value="P:cytokinin biosynthetic process"/>
    <property type="evidence" value="ECO:0007669"/>
    <property type="project" value="UniProtKB-UniRule"/>
</dbReference>
<keyword evidence="3" id="KW-0203">Cytokinin biosynthesis</keyword>
<dbReference type="EC" id="3.2.2.n1" evidence="3"/>
<dbReference type="EMBL" id="CP048222">
    <property type="protein sequence ID" value="QHT67926.1"/>
    <property type="molecule type" value="Genomic_DNA"/>
</dbReference>
<name>A0A6C0GIQ4_9BACT</name>
<dbReference type="RefSeq" id="WP_162443947.1">
    <property type="nucleotide sequence ID" value="NZ_CP048222.1"/>
</dbReference>
<evidence type="ECO:0000256" key="1">
    <source>
        <dbReference type="ARBA" id="ARBA00000274"/>
    </source>
</evidence>
<comment type="similarity">
    <text evidence="2 3">Belongs to the LOG family.</text>
</comment>
<dbReference type="PANTHER" id="PTHR31223">
    <property type="entry name" value="LOG FAMILY PROTEIN YJL055W"/>
    <property type="match status" value="1"/>
</dbReference>
<keyword evidence="3" id="KW-0378">Hydrolase</keyword>
<dbReference type="AlphaFoldDB" id="A0A6C0GIQ4"/>
<evidence type="ECO:0000313" key="5">
    <source>
        <dbReference type="Proteomes" id="UP000480178"/>
    </source>
</evidence>